<keyword evidence="3" id="KW-1185">Reference proteome</keyword>
<dbReference type="SUPFAM" id="SSF56752">
    <property type="entry name" value="D-aminoacid aminotransferase-like PLP-dependent enzymes"/>
    <property type="match status" value="1"/>
</dbReference>
<dbReference type="RefSeq" id="WP_130606228.1">
    <property type="nucleotide sequence ID" value="NZ_AP019368.1"/>
</dbReference>
<dbReference type="InterPro" id="IPR043131">
    <property type="entry name" value="BCAT-like_N"/>
</dbReference>
<dbReference type="InterPro" id="IPR001544">
    <property type="entry name" value="Aminotrans_IV"/>
</dbReference>
<dbReference type="PANTHER" id="PTHR42743">
    <property type="entry name" value="AMINO-ACID AMINOTRANSFERASE"/>
    <property type="match status" value="1"/>
</dbReference>
<dbReference type="PANTHER" id="PTHR42743:SF13">
    <property type="entry name" value="P-LOOP CONTAINING NUCLEOSIDE TRIPHOSPHATE HYDROLASE PROTEIN"/>
    <property type="match status" value="1"/>
</dbReference>
<comment type="similarity">
    <text evidence="1">Belongs to the class-IV pyridoxal-phosphate-dependent aminotransferase family.</text>
</comment>
<dbReference type="GO" id="GO:0003824">
    <property type="term" value="F:catalytic activity"/>
    <property type="evidence" value="ECO:0007669"/>
    <property type="project" value="InterPro"/>
</dbReference>
<gene>
    <name evidence="2" type="ORF">JCM31447_05230</name>
</gene>
<dbReference type="Gene3D" id="3.20.10.10">
    <property type="entry name" value="D-amino Acid Aminotransferase, subunit A, domain 2"/>
    <property type="match status" value="1"/>
</dbReference>
<dbReference type="InterPro" id="IPR036038">
    <property type="entry name" value="Aminotransferase-like"/>
</dbReference>
<dbReference type="InterPro" id="IPR050571">
    <property type="entry name" value="Class-IV_PLP-Dep_Aminotrnsfr"/>
</dbReference>
<organism evidence="2 3">
    <name type="scientific">Fluviispira sanaruensis</name>
    <dbReference type="NCBI Taxonomy" id="2493639"/>
    <lineage>
        <taxon>Bacteria</taxon>
        <taxon>Pseudomonadati</taxon>
        <taxon>Bdellovibrionota</taxon>
        <taxon>Oligoflexia</taxon>
        <taxon>Silvanigrellales</taxon>
        <taxon>Silvanigrellaceae</taxon>
        <taxon>Fluviispira</taxon>
    </lineage>
</organism>
<protein>
    <submittedName>
        <fullName evidence="2">Cytochrome c551</fullName>
    </submittedName>
</protein>
<evidence type="ECO:0000256" key="1">
    <source>
        <dbReference type="ARBA" id="ARBA00009320"/>
    </source>
</evidence>
<sequence length="294" mass="33237">MSNQHNGISCINGIFTPINEAKIPISDRGFLFCHSIFETLLVKGDKIISWESHFERMKLSCESSFIKIPDENLLKDWCQHCAEINYNLSDPKPNKVQLRIIVTGGNSFDLGIKRMNETLPNPNVIIICRNTAGPSQDQYMQGISLKCLPDLRAQGLIDIKSCSYLYNLMCLEMAKKEGYNDALFYNNLNLITESTTANFIWFDEKNNVNSAPFKGSCLAGTTLSKLIQGMQKTNLLFTWKELNLKNLAEATGCGIISSIRGIVPVNKIDTTHFDIHSQKKLFEKLNKVLEEQME</sequence>
<proteinExistence type="inferred from homology"/>
<dbReference type="EMBL" id="AP019368">
    <property type="protein sequence ID" value="BBH52086.1"/>
    <property type="molecule type" value="Genomic_DNA"/>
</dbReference>
<dbReference type="OrthoDB" id="9805628at2"/>
<name>A0A4P2VGW4_FLUSA</name>
<dbReference type="GO" id="GO:0046394">
    <property type="term" value="P:carboxylic acid biosynthetic process"/>
    <property type="evidence" value="ECO:0007669"/>
    <property type="project" value="UniProtKB-ARBA"/>
</dbReference>
<dbReference type="Gene3D" id="3.30.470.10">
    <property type="match status" value="1"/>
</dbReference>
<dbReference type="Pfam" id="PF01063">
    <property type="entry name" value="Aminotran_4"/>
    <property type="match status" value="1"/>
</dbReference>
<reference evidence="2 3" key="1">
    <citation type="submission" date="2018-12" db="EMBL/GenBank/DDBJ databases">
        <title>Rubrispira sanarue gen. nov., sp., nov., a member of the order Silvanigrellales, isolated from a brackish lake in Hamamatsu Japan.</title>
        <authorList>
            <person name="Maejima Y."/>
            <person name="Iino T."/>
            <person name="Muraguchi Y."/>
            <person name="Fukuda K."/>
            <person name="Nojiri H."/>
            <person name="Ohkuma M."/>
            <person name="Moriuchi R."/>
            <person name="Dohra H."/>
            <person name="Kimbara K."/>
            <person name="Shintani M."/>
        </authorList>
    </citation>
    <scope>NUCLEOTIDE SEQUENCE [LARGE SCALE GENOMIC DNA]</scope>
    <source>
        <strain evidence="2 3">RF1110005</strain>
    </source>
</reference>
<evidence type="ECO:0000313" key="2">
    <source>
        <dbReference type="EMBL" id="BBH52086.1"/>
    </source>
</evidence>
<dbReference type="Proteomes" id="UP000291236">
    <property type="component" value="Chromosome"/>
</dbReference>
<accession>A0A4P2VGW4</accession>
<evidence type="ECO:0000313" key="3">
    <source>
        <dbReference type="Proteomes" id="UP000291236"/>
    </source>
</evidence>
<dbReference type="InterPro" id="IPR043132">
    <property type="entry name" value="BCAT-like_C"/>
</dbReference>
<dbReference type="AlphaFoldDB" id="A0A4P2VGW4"/>
<dbReference type="KEGG" id="sbf:JCM31447_05230"/>